<evidence type="ECO:0000256" key="1">
    <source>
        <dbReference type="SAM" id="MobiDB-lite"/>
    </source>
</evidence>
<comment type="caution">
    <text evidence="3">The sequence shown here is derived from an EMBL/GenBank/DDBJ whole genome shotgun (WGS) entry which is preliminary data.</text>
</comment>
<gene>
    <name evidence="3" type="ORF">A4H97_12445</name>
</gene>
<dbReference type="Pfam" id="PF14905">
    <property type="entry name" value="OMP_b-brl_3"/>
    <property type="match status" value="1"/>
</dbReference>
<dbReference type="OrthoDB" id="905812at2"/>
<accession>A0A1V9EAJ4</accession>
<dbReference type="AlphaFoldDB" id="A0A1V9EAJ4"/>
<protein>
    <recommendedName>
        <fullName evidence="2">Outer membrane protein beta-barrel domain-containing protein</fullName>
    </recommendedName>
</protein>
<feature type="region of interest" description="Disordered" evidence="1">
    <location>
        <begin position="717"/>
        <end position="738"/>
    </location>
</feature>
<dbReference type="EMBL" id="LVXG01000056">
    <property type="protein sequence ID" value="OQP42955.1"/>
    <property type="molecule type" value="Genomic_DNA"/>
</dbReference>
<dbReference type="Proteomes" id="UP000192610">
    <property type="component" value="Unassembled WGS sequence"/>
</dbReference>
<reference evidence="4" key="1">
    <citation type="submission" date="2016-04" db="EMBL/GenBank/DDBJ databases">
        <authorList>
            <person name="Chen L."/>
            <person name="Zhuang W."/>
            <person name="Wang G."/>
        </authorList>
    </citation>
    <scope>NUCLEOTIDE SEQUENCE [LARGE SCALE GENOMIC DNA]</scope>
    <source>
        <strain evidence="4">17621</strain>
    </source>
</reference>
<evidence type="ECO:0000259" key="2">
    <source>
        <dbReference type="Pfam" id="PF14905"/>
    </source>
</evidence>
<dbReference type="STRING" id="354355.SAMN05660816_03157"/>
<name>A0A1V9EAJ4_9BACT</name>
<evidence type="ECO:0000313" key="3">
    <source>
        <dbReference type="EMBL" id="OQP42955.1"/>
    </source>
</evidence>
<feature type="domain" description="Outer membrane protein beta-barrel" evidence="2">
    <location>
        <begin position="307"/>
        <end position="712"/>
    </location>
</feature>
<proteinExistence type="predicted"/>
<evidence type="ECO:0000313" key="4">
    <source>
        <dbReference type="Proteomes" id="UP000192610"/>
    </source>
</evidence>
<dbReference type="SUPFAM" id="SSF56935">
    <property type="entry name" value="Porins"/>
    <property type="match status" value="1"/>
</dbReference>
<sequence>MGWEQPIKFVETTIMKSLIPILWIIFLCMLHLTGNAQEKNNGKALKEVTVTAKKPLIRHKADRIIVNVDAMITAAGSNAMEVLAQSPGVFVDMDGNIQLNGKGGVLVLIDDKPTYMSAQDLAAYLRSLPAGMLDKIELISTPPARYDASGGAVINLQLKKNKTPGFNGIMSIGYNQGVYARSNNSLNLNYRKKKVNVFGNVGYTRDAGYTTETSQRNYGTGAVTLLNRRYGYSSNGYNLRAGVDYYVSAKTTLGVLLTGGIRPKTDVLNYNSDQLNARQQPDSTGIGNTTGNYQWYSGGVNLNMQRRINEKGASITGDLDYVNIHANGNQVLLNEVYQVNGNLSSANDMLYRLPVDIDIWSAKSDYNLPLKGNVVIEAGAKFSWVNTNYKNSWFQKAGVEYLPDYGRSDHFMYSENINAGYISSAKEWKRWAIKGGLRVENTRMQGHQPGNIAIADSAFKRDYTNFFPSFHLSLKADSAGHHVFSLSYSTRIRRPGYQQLNPFLFYNDRYSYTTGNPWLKPQYMYSLELKYDYKSFVGVELAYLKVNNLIQSIVQPVGDVWVTRPENFGINYSFNLFSWLSVDVAKAWHVNTFFILFHLINKGVADNEPIYNNIYSGEAEFSNQFRLSKTWSAELNGTFATRHLQGQTKTDPFWYLNGGIQKLILKEKGTLKISVDDIFHTRIRRDHITTAEMLALRRVKTDTRRIGIAFSYRFGKDTNNRKRNHNTGGAAEEQGRVN</sequence>
<organism evidence="3 4">
    <name type="scientific">Niastella yeongjuensis</name>
    <dbReference type="NCBI Taxonomy" id="354355"/>
    <lineage>
        <taxon>Bacteria</taxon>
        <taxon>Pseudomonadati</taxon>
        <taxon>Bacteroidota</taxon>
        <taxon>Chitinophagia</taxon>
        <taxon>Chitinophagales</taxon>
        <taxon>Chitinophagaceae</taxon>
        <taxon>Niastella</taxon>
    </lineage>
</organism>
<keyword evidence="4" id="KW-1185">Reference proteome</keyword>
<dbReference type="InterPro" id="IPR041700">
    <property type="entry name" value="OMP_b-brl_3"/>
</dbReference>